<dbReference type="InterPro" id="IPR036388">
    <property type="entry name" value="WH-like_DNA-bd_sf"/>
</dbReference>
<organism evidence="4 5">
    <name type="scientific">Amycolatopsis minnesotensis</name>
    <dbReference type="NCBI Taxonomy" id="337894"/>
    <lineage>
        <taxon>Bacteria</taxon>
        <taxon>Bacillati</taxon>
        <taxon>Actinomycetota</taxon>
        <taxon>Actinomycetes</taxon>
        <taxon>Pseudonocardiales</taxon>
        <taxon>Pseudonocardiaceae</taxon>
        <taxon>Amycolatopsis</taxon>
    </lineage>
</organism>
<evidence type="ECO:0000259" key="2">
    <source>
        <dbReference type="Pfam" id="PF08223"/>
    </source>
</evidence>
<dbReference type="Gene3D" id="3.30.70.2650">
    <property type="match status" value="1"/>
</dbReference>
<feature type="domain" description="Transcriptional repressor PaaX-like N-terminal" evidence="1">
    <location>
        <begin position="8"/>
        <end position="75"/>
    </location>
</feature>
<evidence type="ECO:0000259" key="1">
    <source>
        <dbReference type="Pfam" id="PF07848"/>
    </source>
</evidence>
<evidence type="ECO:0000313" key="4">
    <source>
        <dbReference type="EMBL" id="GAA1955181.1"/>
    </source>
</evidence>
<evidence type="ECO:0000259" key="3">
    <source>
        <dbReference type="Pfam" id="PF20803"/>
    </source>
</evidence>
<dbReference type="Proteomes" id="UP001501116">
    <property type="component" value="Unassembled WGS sequence"/>
</dbReference>
<dbReference type="Pfam" id="PF08223">
    <property type="entry name" value="PaaX_C"/>
    <property type="match status" value="1"/>
</dbReference>
<dbReference type="Pfam" id="PF20803">
    <property type="entry name" value="PaaX_M"/>
    <property type="match status" value="1"/>
</dbReference>
<dbReference type="InterPro" id="IPR012906">
    <property type="entry name" value="PaaX-like_N"/>
</dbReference>
<dbReference type="InterPro" id="IPR013225">
    <property type="entry name" value="PaaX_C"/>
</dbReference>
<proteinExistence type="predicted"/>
<sequence length="267" mass="29790">MLEEPAPQELVMTLLGAYVSPREGSAVWSGGLVDLLVGQGFSEGAARIALTRLVNRDLLARVKDGRLVHYTLTSRTVSLLADGDRRIFSLGRHDRPAGEWTVLWHTIPETHRSARERLVRRLRFLGFGSVQDGTWLAPHDREHEVAALLAELDVTAFAGMMLGRPAESLDVRAFAGRAWDLDALAARYEAFVAEFGRHSSATTDETAFRVRTRMVHLFRQFPSLDPELPPALVPPPPHRSRAVALFDDLYATLAEPAQRHFDEVTRP</sequence>
<protein>
    <submittedName>
        <fullName evidence="4">PaaX family transcriptional regulator C-terminal domain-containing protein</fullName>
    </submittedName>
</protein>
<dbReference type="EMBL" id="BAAANN010000009">
    <property type="protein sequence ID" value="GAA1955181.1"/>
    <property type="molecule type" value="Genomic_DNA"/>
</dbReference>
<dbReference type="PIRSF" id="PIRSF020623">
    <property type="entry name" value="PaaX"/>
    <property type="match status" value="1"/>
</dbReference>
<gene>
    <name evidence="4" type="ORF">GCM10009754_25970</name>
</gene>
<feature type="domain" description="Transcriptional repressor PaaX-like central Cas2-like" evidence="3">
    <location>
        <begin position="97"/>
        <end position="164"/>
    </location>
</feature>
<accession>A0ABN2QML8</accession>
<dbReference type="InterPro" id="IPR011965">
    <property type="entry name" value="PaaX_trns_reg"/>
</dbReference>
<name>A0ABN2QML8_9PSEU</name>
<evidence type="ECO:0000313" key="5">
    <source>
        <dbReference type="Proteomes" id="UP001501116"/>
    </source>
</evidence>
<dbReference type="Pfam" id="PF07848">
    <property type="entry name" value="PaaX"/>
    <property type="match status" value="1"/>
</dbReference>
<dbReference type="Gene3D" id="1.10.10.10">
    <property type="entry name" value="Winged helix-like DNA-binding domain superfamily/Winged helix DNA-binding domain"/>
    <property type="match status" value="1"/>
</dbReference>
<keyword evidence="5" id="KW-1185">Reference proteome</keyword>
<dbReference type="PANTHER" id="PTHR30319">
    <property type="entry name" value="PHENYLACETIC ACID REGULATOR-RELATED TRANSCRIPTIONAL REPRESSOR"/>
    <property type="match status" value="1"/>
</dbReference>
<dbReference type="PANTHER" id="PTHR30319:SF1">
    <property type="entry name" value="TRANSCRIPTIONAL REPRESSOR PAAX"/>
    <property type="match status" value="1"/>
</dbReference>
<dbReference type="InterPro" id="IPR048846">
    <property type="entry name" value="PaaX-like_central"/>
</dbReference>
<feature type="domain" description="Transcriptional repressor PaaX-like C-terminal" evidence="2">
    <location>
        <begin position="179"/>
        <end position="262"/>
    </location>
</feature>
<reference evidence="4 5" key="1">
    <citation type="journal article" date="2019" name="Int. J. Syst. Evol. Microbiol.">
        <title>The Global Catalogue of Microorganisms (GCM) 10K type strain sequencing project: providing services to taxonomists for standard genome sequencing and annotation.</title>
        <authorList>
            <consortium name="The Broad Institute Genomics Platform"/>
            <consortium name="The Broad Institute Genome Sequencing Center for Infectious Disease"/>
            <person name="Wu L."/>
            <person name="Ma J."/>
        </authorList>
    </citation>
    <scope>NUCLEOTIDE SEQUENCE [LARGE SCALE GENOMIC DNA]</scope>
    <source>
        <strain evidence="4 5">JCM 14545</strain>
    </source>
</reference>
<comment type="caution">
    <text evidence="4">The sequence shown here is derived from an EMBL/GenBank/DDBJ whole genome shotgun (WGS) entry which is preliminary data.</text>
</comment>